<feature type="transmembrane region" description="Helical" evidence="8">
    <location>
        <begin position="158"/>
        <end position="183"/>
    </location>
</feature>
<feature type="domain" description="SAM" evidence="9">
    <location>
        <begin position="1206"/>
        <end position="1270"/>
    </location>
</feature>
<feature type="transmembrane region" description="Helical" evidence="8">
    <location>
        <begin position="454"/>
        <end position="476"/>
    </location>
</feature>
<dbReference type="SUPFAM" id="SSF47769">
    <property type="entry name" value="SAM/Pointed domain"/>
    <property type="match status" value="2"/>
</dbReference>
<dbReference type="Pfam" id="PF03142">
    <property type="entry name" value="Chitin_synth_2"/>
    <property type="match status" value="1"/>
</dbReference>
<feature type="transmembrane region" description="Helical" evidence="8">
    <location>
        <begin position="255"/>
        <end position="277"/>
    </location>
</feature>
<feature type="transmembrane region" description="Helical" evidence="8">
    <location>
        <begin position="488"/>
        <end position="509"/>
    </location>
</feature>
<dbReference type="Gene3D" id="1.10.150.50">
    <property type="entry name" value="Transcription Factor, Ets-1"/>
    <property type="match status" value="2"/>
</dbReference>
<feature type="transmembrane region" description="Helical" evidence="8">
    <location>
        <begin position="1335"/>
        <end position="1354"/>
    </location>
</feature>
<gene>
    <name evidence="10" type="ORF">C0Q70_02389</name>
</gene>
<feature type="transmembrane region" description="Helical" evidence="8">
    <location>
        <begin position="1366"/>
        <end position="1388"/>
    </location>
</feature>
<dbReference type="Proteomes" id="UP000245119">
    <property type="component" value="Linkage Group LG2"/>
</dbReference>
<evidence type="ECO:0000313" key="11">
    <source>
        <dbReference type="Proteomes" id="UP000245119"/>
    </source>
</evidence>
<evidence type="ECO:0000256" key="5">
    <source>
        <dbReference type="ARBA" id="ARBA00022989"/>
    </source>
</evidence>
<feature type="transmembrane region" description="Helical" evidence="8">
    <location>
        <begin position="100"/>
        <end position="124"/>
    </location>
</feature>
<dbReference type="OrthoDB" id="370884at2759"/>
<dbReference type="PANTHER" id="PTHR22914">
    <property type="entry name" value="CHITIN SYNTHASE"/>
    <property type="match status" value="1"/>
</dbReference>
<keyword evidence="3" id="KW-0328">Glycosyltransferase</keyword>
<proteinExistence type="predicted"/>
<dbReference type="GO" id="GO:0071944">
    <property type="term" value="C:cell periphery"/>
    <property type="evidence" value="ECO:0007669"/>
    <property type="project" value="TreeGrafter"/>
</dbReference>
<name>A0A2T7PPX7_POMCA</name>
<dbReference type="EC" id="2.4.1.16" evidence="2"/>
<feature type="compositionally biased region" description="Low complexity" evidence="7">
    <location>
        <begin position="1095"/>
        <end position="1105"/>
    </location>
</feature>
<comment type="caution">
    <text evidence="10">The sequence shown here is derived from an EMBL/GenBank/DDBJ whole genome shotgun (WGS) entry which is preliminary data.</text>
</comment>
<evidence type="ECO:0000256" key="3">
    <source>
        <dbReference type="ARBA" id="ARBA00022676"/>
    </source>
</evidence>
<feature type="region of interest" description="Disordered" evidence="7">
    <location>
        <begin position="1081"/>
        <end position="1111"/>
    </location>
</feature>
<evidence type="ECO:0000256" key="2">
    <source>
        <dbReference type="ARBA" id="ARBA00012543"/>
    </source>
</evidence>
<keyword evidence="5 8" id="KW-1133">Transmembrane helix</keyword>
<keyword evidence="6 8" id="KW-0472">Membrane</keyword>
<protein>
    <recommendedName>
        <fullName evidence="2">chitin synthase</fullName>
        <ecNumber evidence="2">2.4.1.16</ecNumber>
    </recommendedName>
</protein>
<comment type="subcellular location">
    <subcellularLocation>
        <location evidence="1">Membrane</location>
        <topology evidence="1">Multi-pass membrane protein</topology>
    </subcellularLocation>
</comment>
<dbReference type="PANTHER" id="PTHR22914:SF41">
    <property type="entry name" value="CHITIN SYNTHASE 7"/>
    <property type="match status" value="1"/>
</dbReference>
<evidence type="ECO:0000256" key="7">
    <source>
        <dbReference type="SAM" id="MobiDB-lite"/>
    </source>
</evidence>
<evidence type="ECO:0000256" key="4">
    <source>
        <dbReference type="ARBA" id="ARBA00022692"/>
    </source>
</evidence>
<evidence type="ECO:0000256" key="6">
    <source>
        <dbReference type="ARBA" id="ARBA00023136"/>
    </source>
</evidence>
<organism evidence="10 11">
    <name type="scientific">Pomacea canaliculata</name>
    <name type="common">Golden apple snail</name>
    <dbReference type="NCBI Taxonomy" id="400727"/>
    <lineage>
        <taxon>Eukaryota</taxon>
        <taxon>Metazoa</taxon>
        <taxon>Spiralia</taxon>
        <taxon>Lophotrochozoa</taxon>
        <taxon>Mollusca</taxon>
        <taxon>Gastropoda</taxon>
        <taxon>Caenogastropoda</taxon>
        <taxon>Architaenioglossa</taxon>
        <taxon>Ampullarioidea</taxon>
        <taxon>Ampullariidae</taxon>
        <taxon>Pomacea</taxon>
    </lineage>
</organism>
<feature type="transmembrane region" description="Helical" evidence="8">
    <location>
        <begin position="223"/>
        <end position="243"/>
    </location>
</feature>
<dbReference type="GO" id="GO:0006031">
    <property type="term" value="P:chitin biosynthetic process"/>
    <property type="evidence" value="ECO:0007669"/>
    <property type="project" value="TreeGrafter"/>
</dbReference>
<feature type="domain" description="SAM" evidence="9">
    <location>
        <begin position="1138"/>
        <end position="1183"/>
    </location>
</feature>
<dbReference type="GO" id="GO:0004100">
    <property type="term" value="F:chitin synthase activity"/>
    <property type="evidence" value="ECO:0007669"/>
    <property type="project" value="UniProtKB-EC"/>
</dbReference>
<feature type="region of interest" description="Disordered" evidence="7">
    <location>
        <begin position="1"/>
        <end position="49"/>
    </location>
</feature>
<feature type="transmembrane region" description="Helical" evidence="8">
    <location>
        <begin position="854"/>
        <end position="875"/>
    </location>
</feature>
<feature type="compositionally biased region" description="Polar residues" evidence="7">
    <location>
        <begin position="39"/>
        <end position="49"/>
    </location>
</feature>
<evidence type="ECO:0000256" key="1">
    <source>
        <dbReference type="ARBA" id="ARBA00004141"/>
    </source>
</evidence>
<accession>A0A2T7PPX7</accession>
<evidence type="ECO:0000256" key="8">
    <source>
        <dbReference type="SAM" id="Phobius"/>
    </source>
</evidence>
<feature type="transmembrane region" description="Helical" evidence="8">
    <location>
        <begin position="195"/>
        <end position="217"/>
    </location>
</feature>
<feature type="transmembrane region" description="Helical" evidence="8">
    <location>
        <begin position="289"/>
        <end position="308"/>
    </location>
</feature>
<reference evidence="10 11" key="1">
    <citation type="submission" date="2018-04" db="EMBL/GenBank/DDBJ databases">
        <title>The genome of golden apple snail Pomacea canaliculata provides insight into stress tolerance and invasive adaptation.</title>
        <authorList>
            <person name="Liu C."/>
            <person name="Liu B."/>
            <person name="Ren Y."/>
            <person name="Zhang Y."/>
            <person name="Wang H."/>
            <person name="Li S."/>
            <person name="Jiang F."/>
            <person name="Yin L."/>
            <person name="Zhang G."/>
            <person name="Qian W."/>
            <person name="Fan W."/>
        </authorList>
    </citation>
    <scope>NUCLEOTIDE SEQUENCE [LARGE SCALE GENOMIC DNA]</scope>
    <source>
        <strain evidence="10">SZHN2017</strain>
        <tissue evidence="10">Muscle</tissue>
    </source>
</reference>
<dbReference type="InterPro" id="IPR004835">
    <property type="entry name" value="Chitin_synth"/>
</dbReference>
<dbReference type="STRING" id="400727.A0A2T7PPX7"/>
<dbReference type="Pfam" id="PF07647">
    <property type="entry name" value="SAM_2"/>
    <property type="match status" value="1"/>
</dbReference>
<feature type="transmembrane region" description="Helical" evidence="8">
    <location>
        <begin position="368"/>
        <end position="388"/>
    </location>
</feature>
<dbReference type="SUPFAM" id="SSF53448">
    <property type="entry name" value="Nucleotide-diphospho-sugar transferases"/>
    <property type="match status" value="1"/>
</dbReference>
<feature type="transmembrane region" description="Helical" evidence="8">
    <location>
        <begin position="419"/>
        <end position="442"/>
    </location>
</feature>
<dbReference type="SMART" id="SM00454">
    <property type="entry name" value="SAM"/>
    <property type="match status" value="2"/>
</dbReference>
<feature type="transmembrane region" description="Helical" evidence="8">
    <location>
        <begin position="978"/>
        <end position="1000"/>
    </location>
</feature>
<feature type="transmembrane region" description="Helical" evidence="8">
    <location>
        <begin position="1012"/>
        <end position="1031"/>
    </location>
</feature>
<dbReference type="InterPro" id="IPR001660">
    <property type="entry name" value="SAM"/>
</dbReference>
<keyword evidence="4 8" id="KW-0812">Transmembrane</keyword>
<sequence length="1479" mass="165094">MELRGSSARSSFRDDLPLLNNPPNQASARPKAQGANPYHDNQSTGSRTSSAYNSYSFTATGSSSSAGTAASSIRRRGKMSVEGDWRVDATLKQREDVRPLALIILPVVKWVVTILAACLILAALMSAKVSLLVLAQKLREARSQNDANDEGWTRYTAMFILMFLVLAIPPAVNMLRALWFGVLDKAVPWPSIKGIFLSVLNAALEAVGLCVMCYWVLGQYSPPLSLLLLAAPILLPSVDNLILTLTLRGKKLVSLLPVWLSCFGMVASVLGVGVGGYLLSETTTLDTNLWHVVIAILCLSIAWLPSFLRRLALTDDVDPSLDRDIEEDLTLSSSNTISSSELERRHALAHSSAAQQVQFLPAAWKAAFILHTFKLLFVIAASILIYSFDSGVSVSRVFSGNQSAFIDAWDLTNAVDSSAALVAVSVTMGTGLAAYALSFATCHLHIMRGALAPPLILVTPLVLTLLLASPICEALIDSICEWDSDYVIFYLLGGICFAVAHLGFTWRLFHSDPVLLLQESKLFIIPGYSGAAQDTGILLNARPILSSLSGKKKVTSKGKTKIYICTTMYREEEHEMRQLLESINLINKAQAEGERCFESHIVFDGGVKQRELSEFALVLVSLLESTLGIKPETCTKVATPYGLKLSWALPGPRSKAMPFNIHLKDSMLVKNKKRWSQVMYMSYVLDFLEQEDEESFILTTDADVLFTPDSVEALLDLMTRDQSSVPYARAHTPRAAAEHVLGSVLCAPGCFSVYRCRALADVLPKYSRRVETPFDFLTKDMGEDRWLCTLMVQSGWRIEYCAAAENITNCPSQFEEFYKQRRRWVASTLANLMLIVKEWRYVRVLNYGVPLLFLFYQCLLLFSTLIGPSTVILIVSSGLSYAWSVDVIATIIVQILMSLFFAFLCLYASQNSQITAAKAYTFIYAIIMTAVVVGTVQQIVEDISDGVDRQSSVLVNDSDSSTTTTTTQSPNQHMSVDIPMSVTTLYFIGLTGIFLFAAMLHPLEAYCLIHGIWYLLCLPSGYLVLTIYSICNITDSSWGTREQASVTVPTKDVPWLKRIREVLEEIFFCFESKASKSQKYDSEVQTGPVAPSAPPVSDSSVTSDSTEPKTEDLVNTAVKQHTIDVNIETLSASVPVPVEDWLPQEMHAQYLQLFKRQGYESTLFISGMTELELMQLGVTSRGHIHFLQEMIAVIPTFEIEYRVPGNVDHWLMEIGLAMYRDNFWRNQIRVPKDMEILKALGRKEIESELGIMKEGHIKRLMYAISKLREPVERQQKAMRMRAVLEDTPTHFLKDTNAYEQAFWENLRAVCLEPDLKAFGLEGEVKKKLAELRNNWLMILAVSNALWIILISSLAPYSELTVLGANPIGLTFVFIYGILFIVQFLSMLVHRVTTVSHYFARAPYRCGRPMYVGWSFKTWPKEQDLEDTADRLAFQQTKHGARRALERLRKPKKRAPLFATPESISLGFVYTEFKKGEPLR</sequence>
<dbReference type="InterPro" id="IPR013761">
    <property type="entry name" value="SAM/pointed_sf"/>
</dbReference>
<keyword evidence="11" id="KW-1185">Reference proteome</keyword>
<evidence type="ECO:0000259" key="9">
    <source>
        <dbReference type="PROSITE" id="PS50105"/>
    </source>
</evidence>
<keyword evidence="3" id="KW-0808">Transferase</keyword>
<feature type="transmembrane region" description="Helical" evidence="8">
    <location>
        <begin position="887"/>
        <end position="909"/>
    </location>
</feature>
<dbReference type="GO" id="GO:0016020">
    <property type="term" value="C:membrane"/>
    <property type="evidence" value="ECO:0007669"/>
    <property type="project" value="UniProtKB-SubCell"/>
</dbReference>
<dbReference type="InterPro" id="IPR029044">
    <property type="entry name" value="Nucleotide-diphossugar_trans"/>
</dbReference>
<dbReference type="PROSITE" id="PS50105">
    <property type="entry name" value="SAM_DOMAIN"/>
    <property type="match status" value="2"/>
</dbReference>
<dbReference type="EMBL" id="PZQS01000002">
    <property type="protein sequence ID" value="PVD35427.1"/>
    <property type="molecule type" value="Genomic_DNA"/>
</dbReference>
<dbReference type="Pfam" id="PF00536">
    <property type="entry name" value="SAM_1"/>
    <property type="match status" value="1"/>
</dbReference>
<evidence type="ECO:0000313" key="10">
    <source>
        <dbReference type="EMBL" id="PVD35427.1"/>
    </source>
</evidence>